<organism evidence="6 7">
    <name type="scientific">Paenibacillus abyssi</name>
    <dbReference type="NCBI Taxonomy" id="1340531"/>
    <lineage>
        <taxon>Bacteria</taxon>
        <taxon>Bacillati</taxon>
        <taxon>Bacillota</taxon>
        <taxon>Bacilli</taxon>
        <taxon>Bacillales</taxon>
        <taxon>Paenibacillaceae</taxon>
        <taxon>Paenibacillus</taxon>
    </lineage>
</organism>
<keyword evidence="3" id="KW-0547">Nucleotide-binding</keyword>
<dbReference type="PANTHER" id="PTHR43790:SF9">
    <property type="entry name" value="GALACTOFURANOSE TRANSPORTER ATP-BINDING PROTEIN YTFR"/>
    <property type="match status" value="1"/>
</dbReference>
<proteinExistence type="predicted"/>
<evidence type="ECO:0000256" key="4">
    <source>
        <dbReference type="ARBA" id="ARBA00022840"/>
    </source>
</evidence>
<keyword evidence="7" id="KW-1185">Reference proteome</keyword>
<feature type="domain" description="ABC transporter" evidence="5">
    <location>
        <begin position="218"/>
        <end position="460"/>
    </location>
</feature>
<evidence type="ECO:0000313" key="6">
    <source>
        <dbReference type="EMBL" id="GGG01771.1"/>
    </source>
</evidence>
<reference evidence="6" key="2">
    <citation type="submission" date="2020-09" db="EMBL/GenBank/DDBJ databases">
        <authorList>
            <person name="Sun Q."/>
            <person name="Zhou Y."/>
        </authorList>
    </citation>
    <scope>NUCLEOTIDE SEQUENCE</scope>
    <source>
        <strain evidence="6">CGMCC 1.12987</strain>
    </source>
</reference>
<dbReference type="Gene3D" id="3.40.50.300">
    <property type="entry name" value="P-loop containing nucleotide triphosphate hydrolases"/>
    <property type="match status" value="2"/>
</dbReference>
<evidence type="ECO:0000313" key="7">
    <source>
        <dbReference type="Proteomes" id="UP000644756"/>
    </source>
</evidence>
<name>A0A917CYL3_9BACL</name>
<dbReference type="EMBL" id="BMGR01000005">
    <property type="protein sequence ID" value="GGG01771.1"/>
    <property type="molecule type" value="Genomic_DNA"/>
</dbReference>
<keyword evidence="4 6" id="KW-0067">ATP-binding</keyword>
<dbReference type="SUPFAM" id="SSF52540">
    <property type="entry name" value="P-loop containing nucleoside triphosphate hydrolases"/>
    <property type="match status" value="2"/>
</dbReference>
<comment type="caution">
    <text evidence="6">The sequence shown here is derived from an EMBL/GenBank/DDBJ whole genome shotgun (WGS) entry which is preliminary data.</text>
</comment>
<dbReference type="InterPro" id="IPR050107">
    <property type="entry name" value="ABC_carbohydrate_import_ATPase"/>
</dbReference>
<dbReference type="InterPro" id="IPR003593">
    <property type="entry name" value="AAA+_ATPase"/>
</dbReference>
<evidence type="ECO:0000256" key="1">
    <source>
        <dbReference type="ARBA" id="ARBA00022448"/>
    </source>
</evidence>
<dbReference type="InterPro" id="IPR017871">
    <property type="entry name" value="ABC_transporter-like_CS"/>
</dbReference>
<evidence type="ECO:0000259" key="5">
    <source>
        <dbReference type="PROSITE" id="PS50893"/>
    </source>
</evidence>
<evidence type="ECO:0000256" key="3">
    <source>
        <dbReference type="ARBA" id="ARBA00022741"/>
    </source>
</evidence>
<gene>
    <name evidence="6" type="primary">rbsA</name>
    <name evidence="6" type="ORF">GCM10010916_18660</name>
</gene>
<dbReference type="InterPro" id="IPR027417">
    <property type="entry name" value="P-loop_NTPase"/>
</dbReference>
<evidence type="ECO:0000256" key="2">
    <source>
        <dbReference type="ARBA" id="ARBA00022737"/>
    </source>
</evidence>
<sequence>MGQNGAGKSTLAHVIAGVHQMDGGEIYLDEVKVYVKSPFHARRLGISIIKQEPELLPEMTITENIFLGNEVSYLGVFPKGKKMQRESKALLESIGCRLHPNTLVRYLSTTERYIVAIMQAIARKPKLLIMDEPSEKLTDHEREQLFKLIEDLKKQGIAILYITHRLQEIPRICDRITILRDGKHVITRKPEGLSEQDTIKLMIGHDISRMFPPINENLGSELLRVENLSVKPWFEAISFQLREGEILGLAGLVGAGRTALAATIFGQIQKHIGTIYYKNQPVNIMHPHQAVSNSWAYVNEDRLESGLMKDMSVSNNISISNMAKNSRYNFLQKNQEQVLVLDQIIDLGIKVMHIDQEVKYLSGGNQQKVVLARWLAADSEIYLLDEPTRGIDIGSKAELYIRIQELARQGKGIILISTDIQEIIGLCTRTLVMHRGKITGDLSQRETTEESITSLMTGEQ</sequence>
<dbReference type="Proteomes" id="UP000644756">
    <property type="component" value="Unassembled WGS sequence"/>
</dbReference>
<keyword evidence="2" id="KW-0677">Repeat</keyword>
<feature type="domain" description="ABC transporter" evidence="5">
    <location>
        <begin position="1"/>
        <end position="206"/>
    </location>
</feature>
<accession>A0A917CYL3</accession>
<dbReference type="SMART" id="SM00382">
    <property type="entry name" value="AAA"/>
    <property type="match status" value="2"/>
</dbReference>
<dbReference type="CDD" id="cd03215">
    <property type="entry name" value="ABC_Carb_Monos_II"/>
    <property type="match status" value="1"/>
</dbReference>
<dbReference type="InterPro" id="IPR003439">
    <property type="entry name" value="ABC_transporter-like_ATP-bd"/>
</dbReference>
<dbReference type="GO" id="GO:0016887">
    <property type="term" value="F:ATP hydrolysis activity"/>
    <property type="evidence" value="ECO:0007669"/>
    <property type="project" value="InterPro"/>
</dbReference>
<dbReference type="AlphaFoldDB" id="A0A917CYL3"/>
<dbReference type="PROSITE" id="PS00211">
    <property type="entry name" value="ABC_TRANSPORTER_1"/>
    <property type="match status" value="1"/>
</dbReference>
<dbReference type="PROSITE" id="PS50893">
    <property type="entry name" value="ABC_TRANSPORTER_2"/>
    <property type="match status" value="2"/>
</dbReference>
<dbReference type="GO" id="GO:0005524">
    <property type="term" value="F:ATP binding"/>
    <property type="evidence" value="ECO:0007669"/>
    <property type="project" value="UniProtKB-KW"/>
</dbReference>
<dbReference type="CDD" id="cd03216">
    <property type="entry name" value="ABC_Carb_Monos_I"/>
    <property type="match status" value="1"/>
</dbReference>
<protein>
    <submittedName>
        <fullName evidence="6">Ribose import ATP-binding protein RbsA</fullName>
    </submittedName>
</protein>
<dbReference type="PANTHER" id="PTHR43790">
    <property type="entry name" value="CARBOHYDRATE TRANSPORT ATP-BINDING PROTEIN MG119-RELATED"/>
    <property type="match status" value="1"/>
</dbReference>
<keyword evidence="1" id="KW-0813">Transport</keyword>
<reference evidence="6" key="1">
    <citation type="journal article" date="2014" name="Int. J. Syst. Evol. Microbiol.">
        <title>Complete genome sequence of Corynebacterium casei LMG S-19264T (=DSM 44701T), isolated from a smear-ripened cheese.</title>
        <authorList>
            <consortium name="US DOE Joint Genome Institute (JGI-PGF)"/>
            <person name="Walter F."/>
            <person name="Albersmeier A."/>
            <person name="Kalinowski J."/>
            <person name="Ruckert C."/>
        </authorList>
    </citation>
    <scope>NUCLEOTIDE SEQUENCE</scope>
    <source>
        <strain evidence="6">CGMCC 1.12987</strain>
    </source>
</reference>
<dbReference type="Pfam" id="PF00005">
    <property type="entry name" value="ABC_tran"/>
    <property type="match status" value="2"/>
</dbReference>